<keyword evidence="4 7" id="KW-1133">Transmembrane helix</keyword>
<evidence type="ECO:0000256" key="5">
    <source>
        <dbReference type="ARBA" id="ARBA00023136"/>
    </source>
</evidence>
<dbReference type="InterPro" id="IPR045231">
    <property type="entry name" value="Yip1/4-like"/>
</dbReference>
<dbReference type="GO" id="GO:0016020">
    <property type="term" value="C:membrane"/>
    <property type="evidence" value="ECO:0007669"/>
    <property type="project" value="UniProtKB-SubCell"/>
</dbReference>
<dbReference type="AlphaFoldDB" id="A0A1A8Q7C7"/>
<dbReference type="GO" id="GO:0006888">
    <property type="term" value="P:endoplasmic reticulum to Golgi vesicle-mediated transport"/>
    <property type="evidence" value="ECO:0007669"/>
    <property type="project" value="InterPro"/>
</dbReference>
<comment type="subcellular location">
    <subcellularLocation>
        <location evidence="1">Membrane</location>
        <topology evidence="1">Multi-pass membrane protein</topology>
    </subcellularLocation>
</comment>
<feature type="region of interest" description="Disordered" evidence="6">
    <location>
        <begin position="1"/>
        <end position="38"/>
    </location>
</feature>
<evidence type="ECO:0000256" key="2">
    <source>
        <dbReference type="ARBA" id="ARBA00010596"/>
    </source>
</evidence>
<dbReference type="GO" id="GO:0005802">
    <property type="term" value="C:trans-Golgi network"/>
    <property type="evidence" value="ECO:0007669"/>
    <property type="project" value="TreeGrafter"/>
</dbReference>
<accession>A0A1A8Q7C7</accession>
<evidence type="ECO:0000256" key="1">
    <source>
        <dbReference type="ARBA" id="ARBA00004141"/>
    </source>
</evidence>
<evidence type="ECO:0000256" key="6">
    <source>
        <dbReference type="SAM" id="MobiDB-lite"/>
    </source>
</evidence>
<dbReference type="PANTHER" id="PTHR21236">
    <property type="entry name" value="GOLGI MEMBRANE PROTEIN YIP1"/>
    <property type="match status" value="1"/>
</dbReference>
<evidence type="ECO:0000256" key="3">
    <source>
        <dbReference type="ARBA" id="ARBA00022692"/>
    </source>
</evidence>
<dbReference type="EMBL" id="HAEH01010333">
    <property type="protein sequence ID" value="SBR89436.1"/>
    <property type="molecule type" value="Transcribed_RNA"/>
</dbReference>
<dbReference type="PANTHER" id="PTHR21236:SF5">
    <property type="entry name" value="PROTEIN YIPF7"/>
    <property type="match status" value="1"/>
</dbReference>
<feature type="non-terminal residue" evidence="8">
    <location>
        <position position="112"/>
    </location>
</feature>
<keyword evidence="5 7" id="KW-0472">Membrane</keyword>
<proteinExistence type="inferred from homology"/>
<dbReference type="GO" id="GO:0048280">
    <property type="term" value="P:vesicle fusion with Golgi apparatus"/>
    <property type="evidence" value="ECO:0007669"/>
    <property type="project" value="TreeGrafter"/>
</dbReference>
<feature type="transmembrane region" description="Helical" evidence="7">
    <location>
        <begin position="81"/>
        <end position="101"/>
    </location>
</feature>
<gene>
    <name evidence="8" type="primary">YIPF7</name>
</gene>
<name>A0A1A8Q7C7_9TELE</name>
<evidence type="ECO:0000313" key="8">
    <source>
        <dbReference type="EMBL" id="SBR89436.1"/>
    </source>
</evidence>
<comment type="similarity">
    <text evidence="2">Belongs to the YIP1 family.</text>
</comment>
<sequence length="112" mass="11774">GITGFPSASVDRAAVVRRDSPATHPGTFGSSGSDAPEEEPPLLVELEIDFDHVWQKTLTALNPLKPADGSIMNETDVAGKAHVGFVYGISVLGCLGMYVLLSLMSPRSVSYG</sequence>
<keyword evidence="3 7" id="KW-0812">Transmembrane</keyword>
<evidence type="ECO:0000256" key="7">
    <source>
        <dbReference type="SAM" id="Phobius"/>
    </source>
</evidence>
<evidence type="ECO:0000256" key="4">
    <source>
        <dbReference type="ARBA" id="ARBA00022989"/>
    </source>
</evidence>
<reference evidence="8" key="2">
    <citation type="submission" date="2016-06" db="EMBL/GenBank/DDBJ databases">
        <title>The genome of a short-lived fish provides insights into sex chromosome evolution and the genetic control of aging.</title>
        <authorList>
            <person name="Reichwald K."/>
            <person name="Felder M."/>
            <person name="Petzold A."/>
            <person name="Koch P."/>
            <person name="Groth M."/>
            <person name="Platzer M."/>
        </authorList>
    </citation>
    <scope>NUCLEOTIDE SEQUENCE</scope>
    <source>
        <tissue evidence="8">Brain</tissue>
    </source>
</reference>
<reference evidence="8" key="1">
    <citation type="submission" date="2016-05" db="EMBL/GenBank/DDBJ databases">
        <authorList>
            <person name="Lavstsen T."/>
            <person name="Jespersen J.S."/>
        </authorList>
    </citation>
    <scope>NUCLEOTIDE SEQUENCE</scope>
    <source>
        <tissue evidence="8">Brain</tissue>
    </source>
</reference>
<organism evidence="8">
    <name type="scientific">Nothobranchius rachovii</name>
    <name type="common">bluefin notho</name>
    <dbReference type="NCBI Taxonomy" id="451742"/>
    <lineage>
        <taxon>Eukaryota</taxon>
        <taxon>Metazoa</taxon>
        <taxon>Chordata</taxon>
        <taxon>Craniata</taxon>
        <taxon>Vertebrata</taxon>
        <taxon>Euteleostomi</taxon>
        <taxon>Actinopterygii</taxon>
        <taxon>Neopterygii</taxon>
        <taxon>Teleostei</taxon>
        <taxon>Neoteleostei</taxon>
        <taxon>Acanthomorphata</taxon>
        <taxon>Ovalentaria</taxon>
        <taxon>Atherinomorphae</taxon>
        <taxon>Cyprinodontiformes</taxon>
        <taxon>Nothobranchiidae</taxon>
        <taxon>Nothobranchius</taxon>
    </lineage>
</organism>
<feature type="non-terminal residue" evidence="8">
    <location>
        <position position="1"/>
    </location>
</feature>
<protein>
    <submittedName>
        <fullName evidence="8">Yip1 domain family, member 7</fullName>
    </submittedName>
</protein>